<proteinExistence type="predicted"/>
<dbReference type="EMBL" id="GEBQ01013322">
    <property type="protein sequence ID" value="JAT26655.1"/>
    <property type="molecule type" value="Transcribed_RNA"/>
</dbReference>
<feature type="compositionally biased region" description="Basic residues" evidence="1">
    <location>
        <begin position="30"/>
        <end position="39"/>
    </location>
</feature>
<reference evidence="2" key="1">
    <citation type="submission" date="2015-11" db="EMBL/GenBank/DDBJ databases">
        <title>De novo transcriptome assembly of four potential Pierce s Disease insect vectors from Arizona vineyards.</title>
        <authorList>
            <person name="Tassone E.E."/>
        </authorList>
    </citation>
    <scope>NUCLEOTIDE SEQUENCE</scope>
</reference>
<feature type="compositionally biased region" description="Basic and acidic residues" evidence="1">
    <location>
        <begin position="368"/>
        <end position="396"/>
    </location>
</feature>
<feature type="non-terminal residue" evidence="2">
    <location>
        <position position="1"/>
    </location>
</feature>
<name>A0A1B6LSJ9_9HEMI</name>
<sequence length="1766" mass="198107">LNSKENNSTVSKIESGGKELVIEKLDHTNNYRRSRRKSKGEKLPMNQFPNDSKKLEHKRSPVDEETALKTLEDPNMKSKKNLKCTLNDNSNSISKPVGGKILNDQPVVKSPLKKLNSSALSKPCPLSKKSNSYIEQNLPTSFDLSTDGYLILKGFKTLQVSVEKLPSSNAAVEEILNVSSLREKSSSSIDNADVSNPLKHDCKVKLDNNQTISSKEQKLTEKHTTKKLRFNVAKLIPSSLNEEPSNVTPENMPSKTISHENEDELGNTLQYDKKHEKDHKTNVGLEGSLTDERQDTTIKCKSKKRVTFDMNVSEIKSNLCEFLSEEEQIYKDKSSDQIETIVGINEVPQAISEITSLQLNEAGNENTIRCEENSSKDSYDKDQKKSETPNSEHIKENSSNNLLNYYKHIIETLTSFQSLPLSNIQEKKSLLLTIPKPEDMPEAKILDSPKRTLKSKKKLDIHEPLDGCIDVVDNDKANVSIDKNVREESTSKSSPINKILTELDSHPCKKVKNNNSRSEQNESDNDDSVILDRELSDLAKGCLDSDSTVGGDDDSVLNFGMVASDDSTMDIDLSKEQTSTPKLSILQQGKLSSPRNIKKRLSKKIKSQLKNVDCTDSETLGSLTGETEVKTNVSTIISEGLLDDNILNQTNVTISNNDNSNADITLTVDSLTSKPISGLELTEDLKTKFVLKHMKSGKVHKKRRKRFGKKQKIKSRQLSNVKEVTGQESTQSKERSLNFKVALEKICLDVRRNPIIENDSVAGENMCELQKKVDSVKESDINDFSRDDGFQIKHVAEEEKLSKTKSISPLRKICKTKSSIKCSLSDKDCEENSTQIIDTSNNNFKQVLDKSVPNETASARQRRTRKRIEDISPGTHHVPRNLKVVDEDVPEKVIELSDSRLRRTRKGKALEKEMSSSFEAIEEDLKRRMPEKDVKDSIENKITSCNYELGETSQAIKVKPELKKLEIRLPSPSLKRTRKGKIDELEILSNKTIEVTGEILKENCIKENLKIDSSTEKDKETSLKCNVTLDQTNHISKGSSLGKEFDINGSFQVKRKEESKTIKKLETGTEFLTYLETMASPDDVRKTRSHPKKINSHQDQIKHSEISNKSECKVKIINKNYCKMSLDNKLKCVEEYQDDIKLKPECMKSDEMVKEDKLDTKESLLVSRSMSTESSDEPLIFVKNKLLADKQEQSQEEDTILEESIENKDFTRINDEVQNINVQGNVKTCVSDSSNNTGKPNDHETNSCNEENTHKSTDNDKNQSNSGFTNFPDADSNAKSCNNANDVSSSEISSEKDLPNPPLVTEAANSTNKDCYQNALDVCSPFSNSSINIKSKDALRKKRDKAEVDAEIKRRLAEIDELEKLARNQHAKLVSKIGTRTRSKAGNKNKSTDEDVVSISSDDSHNSPADASSITCPRPIEVKKSEDIINEEPSTTHEIERKQLQVEETEEGKSKDGKIKINLNEDSQSTLSIDTTMKTGNKNSIEMYPEPALKSPETFAEKVTPHSNNIVGTNSLGTTDTLSTKTDKLTNEILVENSSTETFSMPISVINKKSKEDDENKAISEIVEEEKDNSINSSPLIVEKPKRARRNVVSIYQFRGTDDESESKNCTQVKFRTKCFSKKKQIVTKEINKTVVSPKKLKEEQAIKKIAVRQTRNKNLSKKMLSDKTIELSTELEITCNVLSKPIFAPESITKHSNNPIPEPDSSTTILNRNVKTSPIVSNLTSVKILETPVGSIDTQSDEKNVDSVQEKQVVDPIPKSMFRQP</sequence>
<feature type="compositionally biased region" description="Polar residues" evidence="1">
    <location>
        <begin position="1230"/>
        <end position="1239"/>
    </location>
</feature>
<feature type="region of interest" description="Disordered" evidence="1">
    <location>
        <begin position="24"/>
        <end position="80"/>
    </location>
</feature>
<feature type="region of interest" description="Disordered" evidence="1">
    <location>
        <begin position="508"/>
        <end position="529"/>
    </location>
</feature>
<feature type="non-terminal residue" evidence="2">
    <location>
        <position position="1766"/>
    </location>
</feature>
<feature type="region of interest" description="Disordered" evidence="1">
    <location>
        <begin position="1082"/>
        <end position="1102"/>
    </location>
</feature>
<organism evidence="2">
    <name type="scientific">Graphocephala atropunctata</name>
    <dbReference type="NCBI Taxonomy" id="36148"/>
    <lineage>
        <taxon>Eukaryota</taxon>
        <taxon>Metazoa</taxon>
        <taxon>Ecdysozoa</taxon>
        <taxon>Arthropoda</taxon>
        <taxon>Hexapoda</taxon>
        <taxon>Insecta</taxon>
        <taxon>Pterygota</taxon>
        <taxon>Neoptera</taxon>
        <taxon>Paraneoptera</taxon>
        <taxon>Hemiptera</taxon>
        <taxon>Auchenorrhyncha</taxon>
        <taxon>Membracoidea</taxon>
        <taxon>Cicadellidae</taxon>
        <taxon>Cicadellinae</taxon>
        <taxon>Cicadellini</taxon>
        <taxon>Graphocephala</taxon>
    </lineage>
</organism>
<gene>
    <name evidence="2" type="ORF">g.22455</name>
</gene>
<accession>A0A1B6LSJ9</accession>
<feature type="region of interest" description="Disordered" evidence="1">
    <location>
        <begin position="1376"/>
        <end position="1415"/>
    </location>
</feature>
<feature type="region of interest" description="Disordered" evidence="1">
    <location>
        <begin position="365"/>
        <end position="396"/>
    </location>
</feature>
<feature type="compositionally biased region" description="Basic and acidic residues" evidence="1">
    <location>
        <begin position="51"/>
        <end position="76"/>
    </location>
</feature>
<feature type="region of interest" description="Disordered" evidence="1">
    <location>
        <begin position="1430"/>
        <end position="1456"/>
    </location>
</feature>
<evidence type="ECO:0000313" key="2">
    <source>
        <dbReference type="EMBL" id="JAT26655.1"/>
    </source>
</evidence>
<feature type="compositionally biased region" description="Basic and acidic residues" evidence="1">
    <location>
        <begin position="1741"/>
        <end position="1754"/>
    </location>
</feature>
<feature type="compositionally biased region" description="Basic and acidic residues" evidence="1">
    <location>
        <begin position="1240"/>
        <end position="1261"/>
    </location>
</feature>
<evidence type="ECO:0000256" key="1">
    <source>
        <dbReference type="SAM" id="MobiDB-lite"/>
    </source>
</evidence>
<feature type="region of interest" description="Disordered" evidence="1">
    <location>
        <begin position="1230"/>
        <end position="1306"/>
    </location>
</feature>
<feature type="compositionally biased region" description="Polar residues" evidence="1">
    <location>
        <begin position="1277"/>
        <end position="1292"/>
    </location>
</feature>
<feature type="compositionally biased region" description="Basic and acidic residues" evidence="1">
    <location>
        <begin position="1434"/>
        <end position="1456"/>
    </location>
</feature>
<feature type="region of interest" description="Disordered" evidence="1">
    <location>
        <begin position="1738"/>
        <end position="1766"/>
    </location>
</feature>
<protein>
    <submittedName>
        <fullName evidence="2">Uncharacterized protein</fullName>
    </submittedName>
</protein>